<evidence type="ECO:0000313" key="10">
    <source>
        <dbReference type="EMBL" id="TWB70224.1"/>
    </source>
</evidence>
<dbReference type="InterPro" id="IPR011701">
    <property type="entry name" value="MFS"/>
</dbReference>
<dbReference type="GO" id="GO:0005886">
    <property type="term" value="C:plasma membrane"/>
    <property type="evidence" value="ECO:0007669"/>
    <property type="project" value="UniProtKB-SubCell"/>
</dbReference>
<dbReference type="PROSITE" id="PS50850">
    <property type="entry name" value="MFS"/>
    <property type="match status" value="1"/>
</dbReference>
<evidence type="ECO:0000256" key="2">
    <source>
        <dbReference type="ARBA" id="ARBA00006236"/>
    </source>
</evidence>
<feature type="transmembrane region" description="Helical" evidence="8">
    <location>
        <begin position="282"/>
        <end position="301"/>
    </location>
</feature>
<keyword evidence="5 8" id="KW-0812">Transmembrane</keyword>
<comment type="caution">
    <text evidence="10">The sequence shown here is derived from an EMBL/GenBank/DDBJ whole genome shotgun (WGS) entry which is preliminary data.</text>
</comment>
<dbReference type="NCBIfam" id="TIGR00710">
    <property type="entry name" value="efflux_Bcr_CflA"/>
    <property type="match status" value="1"/>
</dbReference>
<dbReference type="CDD" id="cd17320">
    <property type="entry name" value="MFS_MdfA_MDR_like"/>
    <property type="match status" value="1"/>
</dbReference>
<feature type="transmembrane region" description="Helical" evidence="8">
    <location>
        <begin position="105"/>
        <end position="125"/>
    </location>
</feature>
<dbReference type="PANTHER" id="PTHR23502:SF132">
    <property type="entry name" value="POLYAMINE TRANSPORTER 2-RELATED"/>
    <property type="match status" value="1"/>
</dbReference>
<evidence type="ECO:0000256" key="4">
    <source>
        <dbReference type="ARBA" id="ARBA00022475"/>
    </source>
</evidence>
<dbReference type="RefSeq" id="WP_080135558.1">
    <property type="nucleotide sequence ID" value="NZ_LWIG01000009.1"/>
</dbReference>
<reference evidence="10 11" key="1">
    <citation type="submission" date="2019-06" db="EMBL/GenBank/DDBJ databases">
        <title>Genomic Encyclopedia of Type Strains, Phase IV (KMG-V): Genome sequencing to study the core and pangenomes of soil and plant-associated prokaryotes.</title>
        <authorList>
            <person name="Whitman W."/>
        </authorList>
    </citation>
    <scope>NUCLEOTIDE SEQUENCE [LARGE SCALE GENOMIC DNA]</scope>
    <source>
        <strain evidence="10 11">BR 10556</strain>
    </source>
</reference>
<feature type="transmembrane region" description="Helical" evidence="8">
    <location>
        <begin position="137"/>
        <end position="159"/>
    </location>
</feature>
<dbReference type="PANTHER" id="PTHR23502">
    <property type="entry name" value="MAJOR FACILITATOR SUPERFAMILY"/>
    <property type="match status" value="1"/>
</dbReference>
<evidence type="ECO:0000259" key="9">
    <source>
        <dbReference type="PROSITE" id="PS50850"/>
    </source>
</evidence>
<dbReference type="GO" id="GO:1990961">
    <property type="term" value="P:xenobiotic detoxification by transmembrane export across the plasma membrane"/>
    <property type="evidence" value="ECO:0007669"/>
    <property type="project" value="InterPro"/>
</dbReference>
<dbReference type="InterPro" id="IPR020846">
    <property type="entry name" value="MFS_dom"/>
</dbReference>
<dbReference type="EMBL" id="VITW01000008">
    <property type="protein sequence ID" value="TWB70224.1"/>
    <property type="molecule type" value="Genomic_DNA"/>
</dbReference>
<dbReference type="SUPFAM" id="SSF103473">
    <property type="entry name" value="MFS general substrate transporter"/>
    <property type="match status" value="1"/>
</dbReference>
<feature type="domain" description="Major facilitator superfamily (MFS) profile" evidence="9">
    <location>
        <begin position="7"/>
        <end position="402"/>
    </location>
</feature>
<evidence type="ECO:0000256" key="3">
    <source>
        <dbReference type="ARBA" id="ARBA00022448"/>
    </source>
</evidence>
<keyword evidence="8" id="KW-0997">Cell inner membrane</keyword>
<dbReference type="GO" id="GO:0042910">
    <property type="term" value="F:xenobiotic transmembrane transporter activity"/>
    <property type="evidence" value="ECO:0007669"/>
    <property type="project" value="InterPro"/>
</dbReference>
<evidence type="ECO:0000256" key="7">
    <source>
        <dbReference type="ARBA" id="ARBA00023136"/>
    </source>
</evidence>
<protein>
    <recommendedName>
        <fullName evidence="8">Bcr/CflA family efflux transporter</fullName>
    </recommendedName>
</protein>
<feature type="transmembrane region" description="Helical" evidence="8">
    <location>
        <begin position="165"/>
        <end position="184"/>
    </location>
</feature>
<feature type="transmembrane region" description="Helical" evidence="8">
    <location>
        <begin position="46"/>
        <end position="64"/>
    </location>
</feature>
<dbReference type="InterPro" id="IPR036259">
    <property type="entry name" value="MFS_trans_sf"/>
</dbReference>
<sequence length="420" mass="42682">MRIEPDSFAFTVLLGALAAVPYSGIDINLPALAATGATLGTSASDVGLTMSAFMLSLATAPLVYGPVSDRLGRKPVLAFGLALFVAASISCALATSLPLLLVCRFFQGIGAAATATTFAIIRDLFDGDAARGKIANVMVAVNVATVIAPTAGAALLAAADWRSIYATQAAIGLMLLLVVMFRFAETAPETTRLAPSARLVRSAVTDSYRRVLTHPVSLPFILVGAAGGATVFAYVTGASLFFVGAVGLSPEQYGLIFSACSASVMAGAFLDGQLGRRGISSSHMLATGLTLSSAASVALLAMTSTGWMPTALVVVLLMAVALGFGLSVPNVMSATMQHLPDIAGAVSAAAGSIQLIAGAISSGLVATRFDGRTALSMTAVMAASSLLALGLYFLVARPADRRLQSRTIDAGAAIRSPTRS</sequence>
<comment type="subcellular location">
    <subcellularLocation>
        <location evidence="8">Cell inner membrane</location>
        <topology evidence="8">Multi-pass membrane protein</topology>
    </subcellularLocation>
    <subcellularLocation>
        <location evidence="1">Cell membrane</location>
        <topology evidence="1">Multi-pass membrane protein</topology>
    </subcellularLocation>
</comment>
<dbReference type="Proteomes" id="UP000315914">
    <property type="component" value="Unassembled WGS sequence"/>
</dbReference>
<evidence type="ECO:0000256" key="5">
    <source>
        <dbReference type="ARBA" id="ARBA00022692"/>
    </source>
</evidence>
<evidence type="ECO:0000256" key="6">
    <source>
        <dbReference type="ARBA" id="ARBA00022989"/>
    </source>
</evidence>
<evidence type="ECO:0000256" key="8">
    <source>
        <dbReference type="RuleBase" id="RU365088"/>
    </source>
</evidence>
<organism evidence="10 11">
    <name type="scientific">Bradyrhizobium sacchari</name>
    <dbReference type="NCBI Taxonomy" id="1399419"/>
    <lineage>
        <taxon>Bacteria</taxon>
        <taxon>Pseudomonadati</taxon>
        <taxon>Pseudomonadota</taxon>
        <taxon>Alphaproteobacteria</taxon>
        <taxon>Hyphomicrobiales</taxon>
        <taxon>Nitrobacteraceae</taxon>
        <taxon>Bradyrhizobium</taxon>
    </lineage>
</organism>
<name>A0A560JLD3_9BRAD</name>
<feature type="transmembrane region" description="Helical" evidence="8">
    <location>
        <begin position="76"/>
        <end position="99"/>
    </location>
</feature>
<keyword evidence="4" id="KW-1003">Cell membrane</keyword>
<keyword evidence="7 8" id="KW-0472">Membrane</keyword>
<dbReference type="Pfam" id="PF07690">
    <property type="entry name" value="MFS_1"/>
    <property type="match status" value="1"/>
</dbReference>
<feature type="transmembrane region" description="Helical" evidence="8">
    <location>
        <begin position="374"/>
        <end position="396"/>
    </location>
</feature>
<keyword evidence="6 8" id="KW-1133">Transmembrane helix</keyword>
<feature type="transmembrane region" description="Helical" evidence="8">
    <location>
        <begin position="342"/>
        <end position="362"/>
    </location>
</feature>
<dbReference type="InterPro" id="IPR004812">
    <property type="entry name" value="Efflux_drug-R_Bcr/CmlA"/>
</dbReference>
<evidence type="ECO:0000313" key="11">
    <source>
        <dbReference type="Proteomes" id="UP000315914"/>
    </source>
</evidence>
<accession>A0A560JLD3</accession>
<comment type="similarity">
    <text evidence="2 8">Belongs to the major facilitator superfamily. Bcr/CmlA family.</text>
</comment>
<gene>
    <name evidence="10" type="ORF">FBZ95_108225</name>
</gene>
<keyword evidence="11" id="KW-1185">Reference proteome</keyword>
<dbReference type="AlphaFoldDB" id="A0A560JLD3"/>
<feature type="transmembrane region" description="Helical" evidence="8">
    <location>
        <begin position="307"/>
        <end position="330"/>
    </location>
</feature>
<feature type="transmembrane region" description="Helical" evidence="8">
    <location>
        <begin position="252"/>
        <end position="270"/>
    </location>
</feature>
<comment type="caution">
    <text evidence="8">Lacks conserved residue(s) required for the propagation of feature annotation.</text>
</comment>
<feature type="transmembrane region" description="Helical" evidence="8">
    <location>
        <begin position="218"/>
        <end position="246"/>
    </location>
</feature>
<proteinExistence type="inferred from homology"/>
<evidence type="ECO:0000256" key="1">
    <source>
        <dbReference type="ARBA" id="ARBA00004651"/>
    </source>
</evidence>
<dbReference type="STRING" id="1399419.A5906_31005"/>
<dbReference type="Gene3D" id="1.20.1720.10">
    <property type="entry name" value="Multidrug resistance protein D"/>
    <property type="match status" value="1"/>
</dbReference>
<keyword evidence="3 8" id="KW-0813">Transport</keyword>